<proteinExistence type="predicted"/>
<organism evidence="4 5">
    <name type="scientific">Staphylococcus pettenkoferi</name>
    <dbReference type="NCBI Taxonomy" id="170573"/>
    <lineage>
        <taxon>Bacteria</taxon>
        <taxon>Bacillati</taxon>
        <taxon>Bacillota</taxon>
        <taxon>Bacilli</taxon>
        <taxon>Bacillales</taxon>
        <taxon>Staphylococcaceae</taxon>
        <taxon>Staphylococcus</taxon>
    </lineage>
</organism>
<dbReference type="EMBL" id="JANSKX010000014">
    <property type="protein sequence ID" value="MCY1594526.1"/>
    <property type="molecule type" value="Genomic_DNA"/>
</dbReference>
<dbReference type="CDD" id="cd04301">
    <property type="entry name" value="NAT_SF"/>
    <property type="match status" value="1"/>
</dbReference>
<dbReference type="SUPFAM" id="SSF55729">
    <property type="entry name" value="Acyl-CoA N-acyltransferases (Nat)"/>
    <property type="match status" value="1"/>
</dbReference>
<dbReference type="InterPro" id="IPR000182">
    <property type="entry name" value="GNAT_dom"/>
</dbReference>
<dbReference type="Pfam" id="PF00583">
    <property type="entry name" value="Acetyltransf_1"/>
    <property type="match status" value="1"/>
</dbReference>
<sequence length="161" mass="18702">MTNVREATQADVQGIRDVATKAWYNTYLNIYAATTVNAFLEASYNEHNLLQRLEDQLFLVIEEDDQIIAFANFIHGKELYLSAHYVRPAYQHHGHGGALLQAGIDTYRQRYDTLYVEVDCRNKDAVNFYLNQGFEQVRVYQHTMYGELMELALLRKTLTQS</sequence>
<dbReference type="Proteomes" id="UP001081438">
    <property type="component" value="Unassembled WGS sequence"/>
</dbReference>
<comment type="caution">
    <text evidence="4">The sequence shown here is derived from an EMBL/GenBank/DDBJ whole genome shotgun (WGS) entry which is preliminary data.</text>
</comment>
<reference evidence="4" key="1">
    <citation type="journal article" date="2022" name="Int. J. Mol. Sci.">
        <title>Phenotypic and genotypic virulence characterisation of Staphylococcus pettenkoferi strains isolated from human bloodstream and diabetic foot infections.</title>
        <authorList>
            <person name="Magnan C."/>
        </authorList>
    </citation>
    <scope>NUCLEOTIDE SEQUENCE</scope>
    <source>
        <strain evidence="4">NSP020P</strain>
    </source>
</reference>
<dbReference type="InterPro" id="IPR050832">
    <property type="entry name" value="Bact_Acetyltransf"/>
</dbReference>
<evidence type="ECO:0000256" key="1">
    <source>
        <dbReference type="ARBA" id="ARBA00022679"/>
    </source>
</evidence>
<evidence type="ECO:0000313" key="5">
    <source>
        <dbReference type="Proteomes" id="UP001081438"/>
    </source>
</evidence>
<name>A0A9Q4D3U8_9STAP</name>
<keyword evidence="1" id="KW-0808">Transferase</keyword>
<evidence type="ECO:0000256" key="2">
    <source>
        <dbReference type="ARBA" id="ARBA00023315"/>
    </source>
</evidence>
<dbReference type="PROSITE" id="PS51186">
    <property type="entry name" value="GNAT"/>
    <property type="match status" value="1"/>
</dbReference>
<evidence type="ECO:0000259" key="3">
    <source>
        <dbReference type="PROSITE" id="PS51186"/>
    </source>
</evidence>
<dbReference type="AlphaFoldDB" id="A0A9Q4D3U8"/>
<dbReference type="GO" id="GO:0016747">
    <property type="term" value="F:acyltransferase activity, transferring groups other than amino-acyl groups"/>
    <property type="evidence" value="ECO:0007669"/>
    <property type="project" value="InterPro"/>
</dbReference>
<dbReference type="InterPro" id="IPR016181">
    <property type="entry name" value="Acyl_CoA_acyltransferase"/>
</dbReference>
<feature type="domain" description="N-acetyltransferase" evidence="3">
    <location>
        <begin position="2"/>
        <end position="154"/>
    </location>
</feature>
<dbReference type="PANTHER" id="PTHR43877">
    <property type="entry name" value="AMINOALKYLPHOSPHONATE N-ACETYLTRANSFERASE-RELATED-RELATED"/>
    <property type="match status" value="1"/>
</dbReference>
<accession>A0A9Q4D3U8</accession>
<protein>
    <submittedName>
        <fullName evidence="4">GNAT family N-acetyltransferase</fullName>
    </submittedName>
</protein>
<gene>
    <name evidence="4" type="ORF">NW112_04690</name>
</gene>
<dbReference type="Gene3D" id="3.40.630.30">
    <property type="match status" value="1"/>
</dbReference>
<dbReference type="PANTHER" id="PTHR43877:SF2">
    <property type="entry name" value="AMINOALKYLPHOSPHONATE N-ACETYLTRANSFERASE-RELATED"/>
    <property type="match status" value="1"/>
</dbReference>
<dbReference type="RefSeq" id="WP_268211464.1">
    <property type="nucleotide sequence ID" value="NZ_JANSKK010000013.1"/>
</dbReference>
<evidence type="ECO:0000313" key="4">
    <source>
        <dbReference type="EMBL" id="MCY1594526.1"/>
    </source>
</evidence>
<keyword evidence="2" id="KW-0012">Acyltransferase</keyword>